<sequence length="331" mass="39095">MNTKHEQIERLKQELMDSYVILMLIILVIYALIFTFYIHDKIMPWYLLGGLVFISYSYFLMRKRFPISTIVHLYLMTAPIYDFYVMLAFWNNSVASFCWLLPIPLGAYIFFTKKEVLAYSLYTLSIIVIGYIIANNFSFNFPKHSQKEVMFTDTILFASNILVVTLLIYYKDKIRKQEILLQFTNKETNTPKDKKTELENTSEETEIDVESMEKLFSKIENSMSENMLFKDVKFNLSSLSVAVDVNSSYLSKAIRYKGYPNFNSYLNTYRINYVKKLFTEVDFQKTTLMYVYTEAGFSNQSTFNRVFKQIEGTTPSEYFQRNLKNTRENSI</sequence>
<evidence type="ECO:0000256" key="4">
    <source>
        <dbReference type="SAM" id="Phobius"/>
    </source>
</evidence>
<evidence type="ECO:0000259" key="5">
    <source>
        <dbReference type="PROSITE" id="PS01124"/>
    </source>
</evidence>
<name>A0ABP9MAL4_9FLAO</name>
<keyword evidence="3" id="KW-0804">Transcription</keyword>
<dbReference type="Pfam" id="PF12833">
    <property type="entry name" value="HTH_18"/>
    <property type="match status" value="1"/>
</dbReference>
<evidence type="ECO:0000313" key="6">
    <source>
        <dbReference type="EMBL" id="GAA5093279.1"/>
    </source>
</evidence>
<evidence type="ECO:0000313" key="7">
    <source>
        <dbReference type="Proteomes" id="UP001500353"/>
    </source>
</evidence>
<dbReference type="InterPro" id="IPR018060">
    <property type="entry name" value="HTH_AraC"/>
</dbReference>
<dbReference type="PANTHER" id="PTHR43280:SF29">
    <property type="entry name" value="ARAC-FAMILY TRANSCRIPTIONAL REGULATOR"/>
    <property type="match status" value="1"/>
</dbReference>
<accession>A0ABP9MAL4</accession>
<keyword evidence="4" id="KW-0812">Transmembrane</keyword>
<organism evidence="6 7">
    <name type="scientific">Chryseobacterium ginsengisoli</name>
    <dbReference type="NCBI Taxonomy" id="363853"/>
    <lineage>
        <taxon>Bacteria</taxon>
        <taxon>Pseudomonadati</taxon>
        <taxon>Bacteroidota</taxon>
        <taxon>Flavobacteriia</taxon>
        <taxon>Flavobacteriales</taxon>
        <taxon>Weeksellaceae</taxon>
        <taxon>Chryseobacterium group</taxon>
        <taxon>Chryseobacterium</taxon>
    </lineage>
</organism>
<comment type="caution">
    <text evidence="6">The sequence shown here is derived from an EMBL/GenBank/DDBJ whole genome shotgun (WGS) entry which is preliminary data.</text>
</comment>
<gene>
    <name evidence="6" type="ORF">GCM10023210_23540</name>
</gene>
<evidence type="ECO:0000256" key="1">
    <source>
        <dbReference type="ARBA" id="ARBA00023015"/>
    </source>
</evidence>
<dbReference type="EMBL" id="BAABHX010000003">
    <property type="protein sequence ID" value="GAA5093279.1"/>
    <property type="molecule type" value="Genomic_DNA"/>
</dbReference>
<protein>
    <recommendedName>
        <fullName evidence="5">HTH araC/xylS-type domain-containing protein</fullName>
    </recommendedName>
</protein>
<keyword evidence="7" id="KW-1185">Reference proteome</keyword>
<dbReference type="PANTHER" id="PTHR43280">
    <property type="entry name" value="ARAC-FAMILY TRANSCRIPTIONAL REGULATOR"/>
    <property type="match status" value="1"/>
</dbReference>
<dbReference type="Proteomes" id="UP001500353">
    <property type="component" value="Unassembled WGS sequence"/>
</dbReference>
<proteinExistence type="predicted"/>
<reference evidence="7" key="1">
    <citation type="journal article" date="2019" name="Int. J. Syst. Evol. Microbiol.">
        <title>The Global Catalogue of Microorganisms (GCM) 10K type strain sequencing project: providing services to taxonomists for standard genome sequencing and annotation.</title>
        <authorList>
            <consortium name="The Broad Institute Genomics Platform"/>
            <consortium name="The Broad Institute Genome Sequencing Center for Infectious Disease"/>
            <person name="Wu L."/>
            <person name="Ma J."/>
        </authorList>
    </citation>
    <scope>NUCLEOTIDE SEQUENCE [LARGE SCALE GENOMIC DNA]</scope>
    <source>
        <strain evidence="7">JCM 18019</strain>
    </source>
</reference>
<keyword evidence="2" id="KW-0238">DNA-binding</keyword>
<evidence type="ECO:0000256" key="3">
    <source>
        <dbReference type="ARBA" id="ARBA00023163"/>
    </source>
</evidence>
<feature type="transmembrane region" description="Helical" evidence="4">
    <location>
        <begin position="154"/>
        <end position="170"/>
    </location>
</feature>
<dbReference type="InterPro" id="IPR009057">
    <property type="entry name" value="Homeodomain-like_sf"/>
</dbReference>
<evidence type="ECO:0000256" key="2">
    <source>
        <dbReference type="ARBA" id="ARBA00023125"/>
    </source>
</evidence>
<feature type="transmembrane region" description="Helical" evidence="4">
    <location>
        <begin position="44"/>
        <end position="60"/>
    </location>
</feature>
<feature type="transmembrane region" description="Helical" evidence="4">
    <location>
        <begin position="93"/>
        <end position="111"/>
    </location>
</feature>
<feature type="domain" description="HTH araC/xylS-type" evidence="5">
    <location>
        <begin position="213"/>
        <end position="321"/>
    </location>
</feature>
<keyword evidence="1" id="KW-0805">Transcription regulation</keyword>
<feature type="transmembrane region" description="Helical" evidence="4">
    <location>
        <begin position="67"/>
        <end position="87"/>
    </location>
</feature>
<feature type="transmembrane region" description="Helical" evidence="4">
    <location>
        <begin position="20"/>
        <end position="38"/>
    </location>
</feature>
<dbReference type="RefSeq" id="WP_345204022.1">
    <property type="nucleotide sequence ID" value="NZ_BAABHX010000003.1"/>
</dbReference>
<dbReference type="PROSITE" id="PS01124">
    <property type="entry name" value="HTH_ARAC_FAMILY_2"/>
    <property type="match status" value="1"/>
</dbReference>
<feature type="transmembrane region" description="Helical" evidence="4">
    <location>
        <begin position="116"/>
        <end position="134"/>
    </location>
</feature>
<keyword evidence="4" id="KW-1133">Transmembrane helix</keyword>
<dbReference type="Gene3D" id="1.10.10.60">
    <property type="entry name" value="Homeodomain-like"/>
    <property type="match status" value="1"/>
</dbReference>
<dbReference type="SUPFAM" id="SSF46689">
    <property type="entry name" value="Homeodomain-like"/>
    <property type="match status" value="1"/>
</dbReference>
<dbReference type="SMART" id="SM00342">
    <property type="entry name" value="HTH_ARAC"/>
    <property type="match status" value="1"/>
</dbReference>
<keyword evidence="4" id="KW-0472">Membrane</keyword>